<dbReference type="AlphaFoldDB" id="A0A183J2Z2"/>
<organism evidence="3">
    <name type="scientific">Soboliphyme baturini</name>
    <dbReference type="NCBI Taxonomy" id="241478"/>
    <lineage>
        <taxon>Eukaryota</taxon>
        <taxon>Metazoa</taxon>
        <taxon>Ecdysozoa</taxon>
        <taxon>Nematoda</taxon>
        <taxon>Enoplea</taxon>
        <taxon>Dorylaimia</taxon>
        <taxon>Dioctophymatida</taxon>
        <taxon>Dioctophymatoidea</taxon>
        <taxon>Soboliphymatidae</taxon>
        <taxon>Soboliphyme</taxon>
    </lineage>
</organism>
<protein>
    <submittedName>
        <fullName evidence="1 3">Uncharacterized protein</fullName>
    </submittedName>
</protein>
<evidence type="ECO:0000313" key="3">
    <source>
        <dbReference type="WBParaSite" id="SBAD_0001060401-mRNA-1"/>
    </source>
</evidence>
<dbReference type="EMBL" id="UZAM01013807">
    <property type="protein sequence ID" value="VDP30113.1"/>
    <property type="molecule type" value="Genomic_DNA"/>
</dbReference>
<reference evidence="3" key="1">
    <citation type="submission" date="2016-06" db="UniProtKB">
        <authorList>
            <consortium name="WormBaseParasite"/>
        </authorList>
    </citation>
    <scope>IDENTIFICATION</scope>
</reference>
<dbReference type="WBParaSite" id="SBAD_0001060401-mRNA-1">
    <property type="protein sequence ID" value="SBAD_0001060401-mRNA-1"/>
    <property type="gene ID" value="SBAD_0001060401"/>
</dbReference>
<reference evidence="1 2" key="2">
    <citation type="submission" date="2018-11" db="EMBL/GenBank/DDBJ databases">
        <authorList>
            <consortium name="Pathogen Informatics"/>
        </authorList>
    </citation>
    <scope>NUCLEOTIDE SEQUENCE [LARGE SCALE GENOMIC DNA]</scope>
</reference>
<name>A0A183J2Z2_9BILA</name>
<proteinExistence type="predicted"/>
<accession>A0A183J2Z2</accession>
<gene>
    <name evidence="1" type="ORF">SBAD_LOCUS10240</name>
</gene>
<evidence type="ECO:0000313" key="1">
    <source>
        <dbReference type="EMBL" id="VDP30113.1"/>
    </source>
</evidence>
<sequence>MYREDRGEGSLDVVDDDSAFLLQQSSVWHKQRHLSVFEPLWRSTRGGETATVGRRRSVIRPAPALPSGDQQPWTDRTDAAAFASVLAASC</sequence>
<evidence type="ECO:0000313" key="2">
    <source>
        <dbReference type="Proteomes" id="UP000270296"/>
    </source>
</evidence>
<dbReference type="Proteomes" id="UP000270296">
    <property type="component" value="Unassembled WGS sequence"/>
</dbReference>
<keyword evidence="2" id="KW-1185">Reference proteome</keyword>